<dbReference type="Proteomes" id="UP000707245">
    <property type="component" value="Unassembled WGS sequence"/>
</dbReference>
<evidence type="ECO:0000313" key="3">
    <source>
        <dbReference type="Proteomes" id="UP000707245"/>
    </source>
</evidence>
<evidence type="ECO:0000256" key="1">
    <source>
        <dbReference type="SAM" id="Phobius"/>
    </source>
</evidence>
<keyword evidence="1" id="KW-0472">Membrane</keyword>
<protein>
    <submittedName>
        <fullName evidence="2">Uncharacterized protein</fullName>
    </submittedName>
</protein>
<dbReference type="RefSeq" id="WP_192542263.1">
    <property type="nucleotide sequence ID" value="NZ_RRZA01000047.1"/>
</dbReference>
<sequence length="161" mass="18797">MIFKSMLFIWFESLLSFKYRILVSSLVFSIIGGSVEYNIDSPRDGVLAFYYVNFIILVSCILFFSYVKQEFENYDYWCVLPISKTTKFLSFYMICLFLLLAFQGFAFASLVVKGLYTSEYVLMLLKVAILGSSLALIEFFIKGEHYFFKVLFLLIGFWLLS</sequence>
<name>A0ABR9FP75_9GAMM</name>
<keyword evidence="1" id="KW-0812">Transmembrane</keyword>
<accession>A0ABR9FP75</accession>
<keyword evidence="3" id="KW-1185">Reference proteome</keyword>
<feature type="transmembrane region" description="Helical" evidence="1">
    <location>
        <begin position="45"/>
        <end position="67"/>
    </location>
</feature>
<feature type="transmembrane region" description="Helical" evidence="1">
    <location>
        <begin position="21"/>
        <end position="39"/>
    </location>
</feature>
<organism evidence="2 3">
    <name type="scientific">Pseudoalteromonas prydzensis</name>
    <dbReference type="NCBI Taxonomy" id="182141"/>
    <lineage>
        <taxon>Bacteria</taxon>
        <taxon>Pseudomonadati</taxon>
        <taxon>Pseudomonadota</taxon>
        <taxon>Gammaproteobacteria</taxon>
        <taxon>Alteromonadales</taxon>
        <taxon>Pseudoalteromonadaceae</taxon>
        <taxon>Pseudoalteromonas</taxon>
    </lineage>
</organism>
<proteinExistence type="predicted"/>
<feature type="transmembrane region" description="Helical" evidence="1">
    <location>
        <begin position="144"/>
        <end position="160"/>
    </location>
</feature>
<dbReference type="EMBL" id="RRZA01000047">
    <property type="protein sequence ID" value="MBE0458633.1"/>
    <property type="molecule type" value="Genomic_DNA"/>
</dbReference>
<comment type="caution">
    <text evidence="2">The sequence shown here is derived from an EMBL/GenBank/DDBJ whole genome shotgun (WGS) entry which is preliminary data.</text>
</comment>
<feature type="transmembrane region" description="Helical" evidence="1">
    <location>
        <begin position="88"/>
        <end position="108"/>
    </location>
</feature>
<keyword evidence="1" id="KW-1133">Transmembrane helix</keyword>
<gene>
    <name evidence="2" type="ORF">EI167_14505</name>
</gene>
<evidence type="ECO:0000313" key="2">
    <source>
        <dbReference type="EMBL" id="MBE0458633.1"/>
    </source>
</evidence>
<feature type="transmembrane region" description="Helical" evidence="1">
    <location>
        <begin position="120"/>
        <end position="137"/>
    </location>
</feature>
<reference evidence="2 3" key="1">
    <citation type="submission" date="2020-07" db="EMBL/GenBank/DDBJ databases">
        <title>Halophilic bacteria isolated from french cheeses.</title>
        <authorList>
            <person name="Kothe C.I."/>
            <person name="Farah-Kraiem B."/>
            <person name="Renault P."/>
            <person name="Dridi B."/>
        </authorList>
    </citation>
    <scope>NUCLEOTIDE SEQUENCE [LARGE SCALE GENOMIC DNA]</scope>
    <source>
        <strain evidence="2 3">FME14</strain>
    </source>
</reference>